<dbReference type="CDD" id="cd03784">
    <property type="entry name" value="GT1_Gtf-like"/>
    <property type="match status" value="1"/>
</dbReference>
<dbReference type="EC" id="2.4.1.115" evidence="3"/>
<evidence type="ECO:0000256" key="1">
    <source>
        <dbReference type="ARBA" id="ARBA00004935"/>
    </source>
</evidence>
<dbReference type="GO" id="GO:0047213">
    <property type="term" value="F:anthocyanidin 3-O-glucosyltransferase activity"/>
    <property type="evidence" value="ECO:0007669"/>
    <property type="project" value="UniProtKB-EC"/>
</dbReference>
<dbReference type="Proteomes" id="UP001141552">
    <property type="component" value="Unassembled WGS sequence"/>
</dbReference>
<dbReference type="Gene3D" id="3.40.50.2000">
    <property type="entry name" value="Glycogen Phosphorylase B"/>
    <property type="match status" value="2"/>
</dbReference>
<comment type="caution">
    <text evidence="7">The sequence shown here is derived from an EMBL/GenBank/DDBJ whole genome shotgun (WGS) entry which is preliminary data.</text>
</comment>
<protein>
    <recommendedName>
        <fullName evidence="3">anthocyanidin 3-O-glucosyltransferase</fullName>
        <ecNumber evidence="3">2.4.1.115</ecNumber>
    </recommendedName>
</protein>
<dbReference type="FunFam" id="3.40.50.2000:FF:000056">
    <property type="entry name" value="Glycosyltransferase"/>
    <property type="match status" value="1"/>
</dbReference>
<dbReference type="OrthoDB" id="5835829at2759"/>
<keyword evidence="8" id="KW-1185">Reference proteome</keyword>
<evidence type="ECO:0000256" key="5">
    <source>
        <dbReference type="ARBA" id="ARBA00022679"/>
    </source>
</evidence>
<comment type="catalytic activity">
    <reaction evidence="6">
        <text>an anthocyanidin + UDP-alpha-D-glucose + H(+) = an anthocyanidin 3-O-beta-D-glucoside + UDP</text>
        <dbReference type="Rhea" id="RHEA:20093"/>
        <dbReference type="ChEBI" id="CHEBI:15378"/>
        <dbReference type="ChEBI" id="CHEBI:16307"/>
        <dbReference type="ChEBI" id="CHEBI:58223"/>
        <dbReference type="ChEBI" id="CHEBI:58885"/>
        <dbReference type="ChEBI" id="CHEBI:143576"/>
        <dbReference type="EC" id="2.4.1.115"/>
    </reaction>
</comment>
<dbReference type="Pfam" id="PF00201">
    <property type="entry name" value="UDPGT"/>
    <property type="match status" value="1"/>
</dbReference>
<keyword evidence="5" id="KW-0808">Transferase</keyword>
<accession>A0A9Q0F9Z5</accession>
<dbReference type="InterPro" id="IPR050481">
    <property type="entry name" value="UDP-glycosyltransf_plant"/>
</dbReference>
<evidence type="ECO:0000313" key="8">
    <source>
        <dbReference type="Proteomes" id="UP001141552"/>
    </source>
</evidence>
<gene>
    <name evidence="7" type="ORF">Tsubulata_008836</name>
</gene>
<dbReference type="InterPro" id="IPR002213">
    <property type="entry name" value="UDP_glucos_trans"/>
</dbReference>
<comment type="pathway">
    <text evidence="1">Pigment biosynthesis; anthocyanin biosynthesis.</text>
</comment>
<name>A0A9Q0F9Z5_9ROSI</name>
<evidence type="ECO:0000256" key="2">
    <source>
        <dbReference type="ARBA" id="ARBA00009995"/>
    </source>
</evidence>
<dbReference type="PANTHER" id="PTHR48048">
    <property type="entry name" value="GLYCOSYLTRANSFERASE"/>
    <property type="match status" value="1"/>
</dbReference>
<sequence>MSSSGHGSSHPPHPHVALLPSAGIGHLTPFLRFAVSLISQQCQVTLITTHPIVSLAESELISTFLAAFPEEQFHLLPFDPTTASSTDPFALKWESIRRSAHLLYPLLASLSPPLSALVSDVSLISSVVAVTETLTLPNYILFPSSARMFSFFAYYPTLLSKIAGSDHFDSCDEVLQVPGGKPIPKSSLPPPLLDPSSLFSSIFTEDSKKLGKLDGILINTFEELEPDSLHDLRAEKAQGLPKVFTVGLKACEFERSSSSNTATLMKWLDGHLTGTVVFFCFGSRSAMTREQIREIGKGLLASGSPFLWKVKDNILDKEDAESLDVVLGDELWERINEKGMVVKEWVCQAEILGHRAVGGFVSHCGWNSITEAVWHGVPLLAWPISAEVVDKRGFGVWPKTWGWAGGVMVKGEEIGSRIKEMMGSESVKQKAAMLREEARKAIGAGGCCENALMELIGAWKI</sequence>
<reference evidence="7" key="1">
    <citation type="submission" date="2022-02" db="EMBL/GenBank/DDBJ databases">
        <authorList>
            <person name="Henning P.M."/>
            <person name="McCubbin A.G."/>
            <person name="Shore J.S."/>
        </authorList>
    </citation>
    <scope>NUCLEOTIDE SEQUENCE</scope>
    <source>
        <strain evidence="7">F60SS</strain>
        <tissue evidence="7">Leaves</tissue>
    </source>
</reference>
<dbReference type="PANTHER" id="PTHR48048:SF76">
    <property type="entry name" value="UDP-GLYCOSYLTRANSFERASE 708D1-LIKE"/>
    <property type="match status" value="1"/>
</dbReference>
<dbReference type="SUPFAM" id="SSF53756">
    <property type="entry name" value="UDP-Glycosyltransferase/glycogen phosphorylase"/>
    <property type="match status" value="1"/>
</dbReference>
<comment type="similarity">
    <text evidence="2">Belongs to the UDP-glycosyltransferase family.</text>
</comment>
<keyword evidence="4" id="KW-0328">Glycosyltransferase</keyword>
<evidence type="ECO:0000256" key="4">
    <source>
        <dbReference type="ARBA" id="ARBA00022676"/>
    </source>
</evidence>
<dbReference type="EMBL" id="JAKUCV010006530">
    <property type="protein sequence ID" value="KAJ4826970.1"/>
    <property type="molecule type" value="Genomic_DNA"/>
</dbReference>
<proteinExistence type="inferred from homology"/>
<evidence type="ECO:0000256" key="6">
    <source>
        <dbReference type="ARBA" id="ARBA00047606"/>
    </source>
</evidence>
<evidence type="ECO:0000313" key="7">
    <source>
        <dbReference type="EMBL" id="KAJ4826970.1"/>
    </source>
</evidence>
<evidence type="ECO:0000256" key="3">
    <source>
        <dbReference type="ARBA" id="ARBA00012585"/>
    </source>
</evidence>
<dbReference type="AlphaFoldDB" id="A0A9Q0F9Z5"/>
<organism evidence="7 8">
    <name type="scientific">Turnera subulata</name>
    <dbReference type="NCBI Taxonomy" id="218843"/>
    <lineage>
        <taxon>Eukaryota</taxon>
        <taxon>Viridiplantae</taxon>
        <taxon>Streptophyta</taxon>
        <taxon>Embryophyta</taxon>
        <taxon>Tracheophyta</taxon>
        <taxon>Spermatophyta</taxon>
        <taxon>Magnoliopsida</taxon>
        <taxon>eudicotyledons</taxon>
        <taxon>Gunneridae</taxon>
        <taxon>Pentapetalae</taxon>
        <taxon>rosids</taxon>
        <taxon>fabids</taxon>
        <taxon>Malpighiales</taxon>
        <taxon>Passifloraceae</taxon>
        <taxon>Turnera</taxon>
    </lineage>
</organism>
<reference evidence="7" key="2">
    <citation type="journal article" date="2023" name="Plants (Basel)">
        <title>Annotation of the Turnera subulata (Passifloraceae) Draft Genome Reveals the S-Locus Evolved after the Divergence of Turneroideae from Passifloroideae in a Stepwise Manner.</title>
        <authorList>
            <person name="Henning P.M."/>
            <person name="Roalson E.H."/>
            <person name="Mir W."/>
            <person name="McCubbin A.G."/>
            <person name="Shore J.S."/>
        </authorList>
    </citation>
    <scope>NUCLEOTIDE SEQUENCE</scope>
    <source>
        <strain evidence="7">F60SS</strain>
    </source>
</reference>